<dbReference type="RefSeq" id="WP_188584941.1">
    <property type="nucleotide sequence ID" value="NZ_BMGC01000002.1"/>
</dbReference>
<dbReference type="Proteomes" id="UP000621454">
    <property type="component" value="Unassembled WGS sequence"/>
</dbReference>
<keyword evidence="2" id="KW-1185">Reference proteome</keyword>
<gene>
    <name evidence="1" type="ORF">GCM10011489_04440</name>
</gene>
<comment type="caution">
    <text evidence="1">The sequence shown here is derived from an EMBL/GenBank/DDBJ whole genome shotgun (WGS) entry which is preliminary data.</text>
</comment>
<sequence length="68" mass="7584">MFVITLATRTQTAARSCVSWVHHRSNLTPQERHNLRLSTTPVAVISASIGAHPNHVTDRAHGGQLRYR</sequence>
<proteinExistence type="predicted"/>
<dbReference type="EMBL" id="BMGC01000002">
    <property type="protein sequence ID" value="GGB19466.1"/>
    <property type="molecule type" value="Genomic_DNA"/>
</dbReference>
<accession>A0A916SWN2</accession>
<reference evidence="1" key="2">
    <citation type="submission" date="2020-09" db="EMBL/GenBank/DDBJ databases">
        <authorList>
            <person name="Sun Q."/>
            <person name="Zhou Y."/>
        </authorList>
    </citation>
    <scope>NUCLEOTIDE SEQUENCE</scope>
    <source>
        <strain evidence="1">CGMCC 1.12827</strain>
    </source>
</reference>
<evidence type="ECO:0000313" key="2">
    <source>
        <dbReference type="Proteomes" id="UP000621454"/>
    </source>
</evidence>
<organism evidence="1 2">
    <name type="scientific">Gordonia jinhuaensis</name>
    <dbReference type="NCBI Taxonomy" id="1517702"/>
    <lineage>
        <taxon>Bacteria</taxon>
        <taxon>Bacillati</taxon>
        <taxon>Actinomycetota</taxon>
        <taxon>Actinomycetes</taxon>
        <taxon>Mycobacteriales</taxon>
        <taxon>Gordoniaceae</taxon>
        <taxon>Gordonia</taxon>
    </lineage>
</organism>
<protein>
    <submittedName>
        <fullName evidence="1">Uncharacterized protein</fullName>
    </submittedName>
</protein>
<evidence type="ECO:0000313" key="1">
    <source>
        <dbReference type="EMBL" id="GGB19466.1"/>
    </source>
</evidence>
<dbReference type="AlphaFoldDB" id="A0A916SWN2"/>
<reference evidence="1" key="1">
    <citation type="journal article" date="2014" name="Int. J. Syst. Evol. Microbiol.">
        <title>Complete genome sequence of Corynebacterium casei LMG S-19264T (=DSM 44701T), isolated from a smear-ripened cheese.</title>
        <authorList>
            <consortium name="US DOE Joint Genome Institute (JGI-PGF)"/>
            <person name="Walter F."/>
            <person name="Albersmeier A."/>
            <person name="Kalinowski J."/>
            <person name="Ruckert C."/>
        </authorList>
    </citation>
    <scope>NUCLEOTIDE SEQUENCE</scope>
    <source>
        <strain evidence="1">CGMCC 1.12827</strain>
    </source>
</reference>
<name>A0A916SWN2_9ACTN</name>